<protein>
    <submittedName>
        <fullName evidence="1">Uncharacterized protein</fullName>
    </submittedName>
</protein>
<keyword evidence="1" id="KW-0496">Mitochondrion</keyword>
<geneLocation type="mitochondrion" evidence="1"/>
<dbReference type="AlphaFoldDB" id="A0A124GNI2"/>
<organism evidence="1">
    <name type="scientific">Picea glauca</name>
    <name type="common">White spruce</name>
    <name type="synonym">Pinus glauca</name>
    <dbReference type="NCBI Taxonomy" id="3330"/>
    <lineage>
        <taxon>Eukaryota</taxon>
        <taxon>Viridiplantae</taxon>
        <taxon>Streptophyta</taxon>
        <taxon>Embryophyta</taxon>
        <taxon>Tracheophyta</taxon>
        <taxon>Spermatophyta</taxon>
        <taxon>Pinopsida</taxon>
        <taxon>Pinidae</taxon>
        <taxon>Conifers I</taxon>
        <taxon>Pinales</taxon>
        <taxon>Pinaceae</taxon>
        <taxon>Picea</taxon>
    </lineage>
</organism>
<comment type="caution">
    <text evidence="1">The sequence shown here is derived from an EMBL/GenBank/DDBJ whole genome shotgun (WGS) entry which is preliminary data.</text>
</comment>
<name>A0A124GNI2_PICGL</name>
<evidence type="ECO:0000313" key="1">
    <source>
        <dbReference type="EMBL" id="KUM48891.1"/>
    </source>
</evidence>
<gene>
    <name evidence="1" type="ORF">ABT39_MTgene4227</name>
</gene>
<accession>A0A124GNI2</accession>
<proteinExistence type="predicted"/>
<dbReference type="EMBL" id="LKAM01000004">
    <property type="protein sequence ID" value="KUM48891.1"/>
    <property type="molecule type" value="Genomic_DNA"/>
</dbReference>
<reference evidence="1" key="1">
    <citation type="journal article" date="2015" name="Genome Biol. Evol.">
        <title>Organellar Genomes of White Spruce (Picea glauca): Assembly and Annotation.</title>
        <authorList>
            <person name="Jackman S.D."/>
            <person name="Warren R.L."/>
            <person name="Gibb E.A."/>
            <person name="Vandervalk B.P."/>
            <person name="Mohamadi H."/>
            <person name="Chu J."/>
            <person name="Raymond A."/>
            <person name="Pleasance S."/>
            <person name="Coope R."/>
            <person name="Wildung M.R."/>
            <person name="Ritland C.E."/>
            <person name="Bousquet J."/>
            <person name="Jones S.J."/>
            <person name="Bohlmann J."/>
            <person name="Birol I."/>
        </authorList>
    </citation>
    <scope>NUCLEOTIDE SEQUENCE [LARGE SCALE GENOMIC DNA]</scope>
    <source>
        <tissue evidence="1">Flushing bud</tissue>
    </source>
</reference>
<sequence>MRWAHLIYSNMHTSLLDQQLGITRFDPIYIAVALEQESHIIYIMTFVIELKNLSLVIDIKSRMLVVQLLLLESVIQILMIIQSEPKSQTLDP</sequence>